<proteinExistence type="predicted"/>
<evidence type="ECO:0000313" key="1">
    <source>
        <dbReference type="EMBL" id="RYR73790.1"/>
    </source>
</evidence>
<evidence type="ECO:0000313" key="2">
    <source>
        <dbReference type="Proteomes" id="UP000289738"/>
    </source>
</evidence>
<gene>
    <name evidence="1" type="ORF">Ahy_A02g008290</name>
</gene>
<keyword evidence="2" id="KW-1185">Reference proteome</keyword>
<comment type="caution">
    <text evidence="1">The sequence shown here is derived from an EMBL/GenBank/DDBJ whole genome shotgun (WGS) entry which is preliminary data.</text>
</comment>
<sequence length="81" mass="9445">MIYKDELIHYASFTMVQLGRVPSRRTEGAKRLQGNSFSVFSKGIRLVLFRWSIFLDPVKNDILIEPLYIDRLYIDFAQCSG</sequence>
<reference evidence="1 2" key="1">
    <citation type="submission" date="2019-01" db="EMBL/GenBank/DDBJ databases">
        <title>Sequencing of cultivated peanut Arachis hypogaea provides insights into genome evolution and oil improvement.</title>
        <authorList>
            <person name="Chen X."/>
        </authorList>
    </citation>
    <scope>NUCLEOTIDE SEQUENCE [LARGE SCALE GENOMIC DNA]</scope>
    <source>
        <strain evidence="2">cv. Fuhuasheng</strain>
        <strain evidence="1">GDAAS-fuhuasheng2018</strain>
        <tissue evidence="1">Leaves</tissue>
    </source>
</reference>
<dbReference type="AlphaFoldDB" id="A0A445EE53"/>
<organism evidence="1 2">
    <name type="scientific">Arachis hypogaea</name>
    <name type="common">Peanut</name>
    <dbReference type="NCBI Taxonomy" id="3818"/>
    <lineage>
        <taxon>Eukaryota</taxon>
        <taxon>Viridiplantae</taxon>
        <taxon>Streptophyta</taxon>
        <taxon>Embryophyta</taxon>
        <taxon>Tracheophyta</taxon>
        <taxon>Spermatophyta</taxon>
        <taxon>Magnoliopsida</taxon>
        <taxon>eudicotyledons</taxon>
        <taxon>Gunneridae</taxon>
        <taxon>Pentapetalae</taxon>
        <taxon>rosids</taxon>
        <taxon>fabids</taxon>
        <taxon>Fabales</taxon>
        <taxon>Fabaceae</taxon>
        <taxon>Papilionoideae</taxon>
        <taxon>50 kb inversion clade</taxon>
        <taxon>dalbergioids sensu lato</taxon>
        <taxon>Dalbergieae</taxon>
        <taxon>Pterocarpus clade</taxon>
        <taxon>Arachis</taxon>
    </lineage>
</organism>
<accession>A0A445EE53</accession>
<dbReference type="Proteomes" id="UP000289738">
    <property type="component" value="Chromosome A02"/>
</dbReference>
<name>A0A445EE53_ARAHY</name>
<dbReference type="EMBL" id="SDMP01000002">
    <property type="protein sequence ID" value="RYR73791.1"/>
    <property type="molecule type" value="Genomic_DNA"/>
</dbReference>
<dbReference type="EMBL" id="SDMP01000002">
    <property type="protein sequence ID" value="RYR73790.1"/>
    <property type="molecule type" value="Genomic_DNA"/>
</dbReference>
<protein>
    <submittedName>
        <fullName evidence="1">Uncharacterized protein</fullName>
    </submittedName>
</protein>